<feature type="domain" description="TFIIB-type" evidence="13">
    <location>
        <begin position="2"/>
        <end position="33"/>
    </location>
</feature>
<keyword evidence="6 12" id="KW-0863">Zinc-finger</keyword>
<dbReference type="GO" id="GO:0008270">
    <property type="term" value="F:zinc ion binding"/>
    <property type="evidence" value="ECO:0007669"/>
    <property type="project" value="UniProtKB-KW"/>
</dbReference>
<dbReference type="PROSITE" id="PS51134">
    <property type="entry name" value="ZF_TFIIB"/>
    <property type="match status" value="1"/>
</dbReference>
<dbReference type="GO" id="GO:0006367">
    <property type="term" value="P:transcription initiation at RNA polymerase II promoter"/>
    <property type="evidence" value="ECO:0007669"/>
    <property type="project" value="TreeGrafter"/>
</dbReference>
<evidence type="ECO:0000313" key="15">
    <source>
        <dbReference type="Proteomes" id="UP000605970"/>
    </source>
</evidence>
<evidence type="ECO:0000256" key="11">
    <source>
        <dbReference type="ARBA" id="ARBA00031706"/>
    </source>
</evidence>
<sequence>MSEIGCPSHPNARLVEDHRAGDLICTQCGLVVGERLIDVGTEWRSFSDERSGNDPSRVGAPDNPLLSGANLSTSIAVSFGSEGDRALANAQRKLVSSSDRQMTQALMLIREMSEKISLPRSIQDRAAKRFKEVLESKALRGKSNEAQAAACLYIACREEGVPQICAVSKVSKKEIGRCFRLITKTLETNLDLITSADFMLLLLELLKKLRSPISIAAAAIYMASQASSEKRPAKEIGEIAGVAEDTIRQTYRLLLPKAIDLFPPDFRFDTPVEHLPRS</sequence>
<dbReference type="CDD" id="cd20551">
    <property type="entry name" value="CYCLIN_TFIIB_rpt1"/>
    <property type="match status" value="1"/>
</dbReference>
<dbReference type="InterPro" id="IPR013150">
    <property type="entry name" value="TFIIB_cyclin"/>
</dbReference>
<dbReference type="PANTHER" id="PTHR11618:SF13">
    <property type="entry name" value="TRANSCRIPTION INITIATION FACTOR IIB"/>
    <property type="match status" value="1"/>
</dbReference>
<evidence type="ECO:0000256" key="1">
    <source>
        <dbReference type="ARBA" id="ARBA00004123"/>
    </source>
</evidence>
<dbReference type="OrthoDB" id="25790at2759"/>
<evidence type="ECO:0000256" key="3">
    <source>
        <dbReference type="ARBA" id="ARBA00013932"/>
    </source>
</evidence>
<dbReference type="Proteomes" id="UP000605970">
    <property type="component" value="Unassembled WGS sequence"/>
</dbReference>
<evidence type="ECO:0000256" key="2">
    <source>
        <dbReference type="ARBA" id="ARBA00010857"/>
    </source>
</evidence>
<dbReference type="GO" id="GO:0017025">
    <property type="term" value="F:TBP-class protein binding"/>
    <property type="evidence" value="ECO:0007669"/>
    <property type="project" value="InterPro"/>
</dbReference>
<evidence type="ECO:0000259" key="13">
    <source>
        <dbReference type="PROSITE" id="PS51134"/>
    </source>
</evidence>
<evidence type="ECO:0000256" key="7">
    <source>
        <dbReference type="ARBA" id="ARBA00022833"/>
    </source>
</evidence>
<keyword evidence="7" id="KW-0862">Zinc</keyword>
<evidence type="ECO:0000256" key="8">
    <source>
        <dbReference type="ARBA" id="ARBA00023015"/>
    </source>
</evidence>
<evidence type="ECO:0000256" key="5">
    <source>
        <dbReference type="ARBA" id="ARBA00022737"/>
    </source>
</evidence>
<dbReference type="PRINTS" id="PR00685">
    <property type="entry name" value="TIFACTORIIB"/>
</dbReference>
<comment type="caution">
    <text evidence="14">The sequence shown here is derived from an EMBL/GenBank/DDBJ whole genome shotgun (WGS) entry which is preliminary data.</text>
</comment>
<dbReference type="InterPro" id="IPR023486">
    <property type="entry name" value="TFIIB_CS"/>
</dbReference>
<dbReference type="Pfam" id="PF00382">
    <property type="entry name" value="TFIIB"/>
    <property type="match status" value="2"/>
</dbReference>
<dbReference type="Gene3D" id="1.10.472.10">
    <property type="entry name" value="Cyclin-like"/>
    <property type="match status" value="1"/>
</dbReference>
<dbReference type="InterPro" id="IPR013763">
    <property type="entry name" value="Cyclin-like_dom"/>
</dbReference>
<dbReference type="PROSITE" id="PS00782">
    <property type="entry name" value="TFIIB"/>
    <property type="match status" value="1"/>
</dbReference>
<dbReference type="SUPFAM" id="SSF47954">
    <property type="entry name" value="Cyclin-like"/>
    <property type="match status" value="2"/>
</dbReference>
<dbReference type="EMBL" id="JABEBT010000001">
    <property type="protein sequence ID" value="KAF7640379.1"/>
    <property type="molecule type" value="Genomic_DNA"/>
</dbReference>
<dbReference type="SUPFAM" id="SSF57783">
    <property type="entry name" value="Zinc beta-ribbon"/>
    <property type="match status" value="1"/>
</dbReference>
<dbReference type="Pfam" id="PF08271">
    <property type="entry name" value="Zn_Ribbon_TF"/>
    <property type="match status" value="1"/>
</dbReference>
<dbReference type="PANTHER" id="PTHR11618">
    <property type="entry name" value="TRANSCRIPTION INITIATION FACTOR IIB-RELATED"/>
    <property type="match status" value="1"/>
</dbReference>
<keyword evidence="10" id="KW-0539">Nucleus</keyword>
<evidence type="ECO:0000256" key="12">
    <source>
        <dbReference type="PROSITE-ProRule" id="PRU00469"/>
    </source>
</evidence>
<dbReference type="InterPro" id="IPR000812">
    <property type="entry name" value="TFIIB"/>
</dbReference>
<dbReference type="Gene3D" id="1.10.472.170">
    <property type="match status" value="1"/>
</dbReference>
<protein>
    <recommendedName>
        <fullName evidence="3">Transcription initiation factor IIB</fullName>
    </recommendedName>
    <alternativeName>
        <fullName evidence="11">General transcription factor TFIIB</fullName>
    </alternativeName>
</protein>
<dbReference type="GO" id="GO:0016251">
    <property type="term" value="F:RNA polymerase II general transcription initiation factor activity"/>
    <property type="evidence" value="ECO:0007669"/>
    <property type="project" value="TreeGrafter"/>
</dbReference>
<dbReference type="FunFam" id="1.10.472.170:FF:000001">
    <property type="entry name" value="Transcription initiation factor IIB"/>
    <property type="match status" value="1"/>
</dbReference>
<keyword evidence="5" id="KW-0677">Repeat</keyword>
<evidence type="ECO:0000256" key="9">
    <source>
        <dbReference type="ARBA" id="ARBA00023163"/>
    </source>
</evidence>
<keyword evidence="9" id="KW-0804">Transcription</keyword>
<comment type="subcellular location">
    <subcellularLocation>
        <location evidence="1">Nucleus</location>
    </subcellularLocation>
</comment>
<evidence type="ECO:0000256" key="4">
    <source>
        <dbReference type="ARBA" id="ARBA00022723"/>
    </source>
</evidence>
<keyword evidence="4" id="KW-0479">Metal-binding</keyword>
<accession>A0A8T0A4Z7</accession>
<dbReference type="GO" id="GO:0005634">
    <property type="term" value="C:nucleus"/>
    <property type="evidence" value="ECO:0007669"/>
    <property type="project" value="UniProtKB-SubCell"/>
</dbReference>
<evidence type="ECO:0000313" key="14">
    <source>
        <dbReference type="EMBL" id="KAF7640379.1"/>
    </source>
</evidence>
<evidence type="ECO:0000256" key="10">
    <source>
        <dbReference type="ARBA" id="ARBA00023242"/>
    </source>
</evidence>
<dbReference type="AlphaFoldDB" id="A0A8T0A4Z7"/>
<evidence type="ECO:0000256" key="6">
    <source>
        <dbReference type="ARBA" id="ARBA00022771"/>
    </source>
</evidence>
<dbReference type="FunFam" id="1.10.472.10:FF:000019">
    <property type="entry name" value="transcription initiation factor IIB"/>
    <property type="match status" value="1"/>
</dbReference>
<dbReference type="SMART" id="SM00385">
    <property type="entry name" value="CYCLIN"/>
    <property type="match status" value="2"/>
</dbReference>
<keyword evidence="15" id="KW-1185">Reference proteome</keyword>
<comment type="similarity">
    <text evidence="2">Belongs to the TFIIB family.</text>
</comment>
<reference evidence="14" key="1">
    <citation type="journal article" date="2020" name="Ecol. Evol.">
        <title>Genome structure and content of the rice root-knot nematode (Meloidogyne graminicola).</title>
        <authorList>
            <person name="Phan N.T."/>
            <person name="Danchin E.G.J."/>
            <person name="Klopp C."/>
            <person name="Perfus-Barbeoch L."/>
            <person name="Kozlowski D.K."/>
            <person name="Koutsovoulos G.D."/>
            <person name="Lopez-Roques C."/>
            <person name="Bouchez O."/>
            <person name="Zahm M."/>
            <person name="Besnard G."/>
            <person name="Bellafiore S."/>
        </authorList>
    </citation>
    <scope>NUCLEOTIDE SEQUENCE</scope>
    <source>
        <strain evidence="14">VN-18</strain>
    </source>
</reference>
<dbReference type="InterPro" id="IPR013137">
    <property type="entry name" value="Znf_TFIIB"/>
</dbReference>
<keyword evidence="8" id="KW-0805">Transcription regulation</keyword>
<dbReference type="InterPro" id="IPR036915">
    <property type="entry name" value="Cyclin-like_sf"/>
</dbReference>
<organism evidence="14 15">
    <name type="scientific">Meloidogyne graminicola</name>
    <dbReference type="NCBI Taxonomy" id="189291"/>
    <lineage>
        <taxon>Eukaryota</taxon>
        <taxon>Metazoa</taxon>
        <taxon>Ecdysozoa</taxon>
        <taxon>Nematoda</taxon>
        <taxon>Chromadorea</taxon>
        <taxon>Rhabditida</taxon>
        <taxon>Tylenchina</taxon>
        <taxon>Tylenchomorpha</taxon>
        <taxon>Tylenchoidea</taxon>
        <taxon>Meloidogynidae</taxon>
        <taxon>Meloidogyninae</taxon>
        <taxon>Meloidogyne</taxon>
    </lineage>
</organism>
<proteinExistence type="inferred from homology"/>
<name>A0A8T0A4Z7_9BILA</name>
<dbReference type="GO" id="GO:0097550">
    <property type="term" value="C:transcription preinitiation complex"/>
    <property type="evidence" value="ECO:0007669"/>
    <property type="project" value="TreeGrafter"/>
</dbReference>
<dbReference type="GO" id="GO:0070897">
    <property type="term" value="P:transcription preinitiation complex assembly"/>
    <property type="evidence" value="ECO:0007669"/>
    <property type="project" value="InterPro"/>
</dbReference>
<gene>
    <name evidence="14" type="ORF">Mgra_00000200</name>
</gene>